<reference evidence="1" key="1">
    <citation type="submission" date="2020-11" db="EMBL/GenBank/DDBJ databases">
        <authorList>
            <person name="Davenport K.M."/>
            <person name="Bickhart D.M."/>
            <person name="Smith T.P.L."/>
            <person name="Murdoch B.M."/>
            <person name="Rosen B.D."/>
        </authorList>
    </citation>
    <scope>NUCLEOTIDE SEQUENCE [LARGE SCALE GENOMIC DNA]</scope>
    <source>
        <strain evidence="1">OAR_USU_Benz2616</strain>
    </source>
</reference>
<accession>A0AC11CSM5</accession>
<evidence type="ECO:0000313" key="1">
    <source>
        <dbReference type="Ensembl" id="ENSOARP00020035179.1"/>
    </source>
</evidence>
<sequence>MMVPSFLMLLHKPMGRRPFSVEAFRGHVSAADTLQAAMVSAFLASMIRLQALYICTDVNPKAAVCTLERAHCNKVHIQPITDLVPSLLPRLNEKVDLLVFNPRSPGIDRGSLGWWQKRQ</sequence>
<name>A0AC11CSM5_SHEEP</name>
<reference evidence="1" key="3">
    <citation type="submission" date="2025-09" db="UniProtKB">
        <authorList>
            <consortium name="Ensembl"/>
        </authorList>
    </citation>
    <scope>IDENTIFICATION</scope>
</reference>
<dbReference type="Ensembl" id="ENSOART00020079310.1">
    <property type="protein sequence ID" value="ENSOARP00020035179.1"/>
    <property type="gene ID" value="ENSOARG00020037024.1"/>
</dbReference>
<protein>
    <submittedName>
        <fullName evidence="1">Uncharacterized protein</fullName>
    </submittedName>
</protein>
<reference evidence="1" key="2">
    <citation type="submission" date="2025-08" db="UniProtKB">
        <authorList>
            <consortium name="Ensembl"/>
        </authorList>
    </citation>
    <scope>IDENTIFICATION</scope>
</reference>
<proteinExistence type="predicted"/>
<organism evidence="1">
    <name type="scientific">Ovis aries</name>
    <name type="common">Sheep</name>
    <dbReference type="NCBI Taxonomy" id="9940"/>
    <lineage>
        <taxon>Eukaryota</taxon>
        <taxon>Metazoa</taxon>
        <taxon>Chordata</taxon>
        <taxon>Craniata</taxon>
        <taxon>Vertebrata</taxon>
        <taxon>Euteleostomi</taxon>
        <taxon>Mammalia</taxon>
        <taxon>Eutheria</taxon>
        <taxon>Laurasiatheria</taxon>
        <taxon>Artiodactyla</taxon>
        <taxon>Ruminantia</taxon>
        <taxon>Pecora</taxon>
        <taxon>Bovidae</taxon>
        <taxon>Caprinae</taxon>
        <taxon>Ovis</taxon>
    </lineage>
</organism>